<dbReference type="Proteomes" id="UP000827092">
    <property type="component" value="Unassembled WGS sequence"/>
</dbReference>
<reference evidence="1 2" key="1">
    <citation type="journal article" date="2022" name="Nat. Ecol. Evol.">
        <title>A masculinizing supergene underlies an exaggerated male reproductive morph in a spider.</title>
        <authorList>
            <person name="Hendrickx F."/>
            <person name="De Corte Z."/>
            <person name="Sonet G."/>
            <person name="Van Belleghem S.M."/>
            <person name="Kostlbacher S."/>
            <person name="Vangestel C."/>
        </authorList>
    </citation>
    <scope>NUCLEOTIDE SEQUENCE [LARGE SCALE GENOMIC DNA]</scope>
    <source>
        <strain evidence="1">W744_W776</strain>
    </source>
</reference>
<name>A0AAV6VBP3_9ARAC</name>
<comment type="caution">
    <text evidence="1">The sequence shown here is derived from an EMBL/GenBank/DDBJ whole genome shotgun (WGS) entry which is preliminary data.</text>
</comment>
<dbReference type="EMBL" id="JAFNEN010000114">
    <property type="protein sequence ID" value="KAG8193791.1"/>
    <property type="molecule type" value="Genomic_DNA"/>
</dbReference>
<organism evidence="1 2">
    <name type="scientific">Oedothorax gibbosus</name>
    <dbReference type="NCBI Taxonomy" id="931172"/>
    <lineage>
        <taxon>Eukaryota</taxon>
        <taxon>Metazoa</taxon>
        <taxon>Ecdysozoa</taxon>
        <taxon>Arthropoda</taxon>
        <taxon>Chelicerata</taxon>
        <taxon>Arachnida</taxon>
        <taxon>Araneae</taxon>
        <taxon>Araneomorphae</taxon>
        <taxon>Entelegynae</taxon>
        <taxon>Araneoidea</taxon>
        <taxon>Linyphiidae</taxon>
        <taxon>Erigoninae</taxon>
        <taxon>Oedothorax</taxon>
    </lineage>
</organism>
<dbReference type="AlphaFoldDB" id="A0AAV6VBP3"/>
<evidence type="ECO:0000313" key="1">
    <source>
        <dbReference type="EMBL" id="KAG8193791.1"/>
    </source>
</evidence>
<sequence>MSLGIRLDSELEESVHEVFVTSTPTSVQNISNDSEVITTFIDCDIIQVMNTLLDQVETQMKYSTKDILTDNEGKGDLNIFKETKNNSQVLKPEGRPAHFADLK</sequence>
<gene>
    <name evidence="1" type="ORF">JTE90_029525</name>
</gene>
<proteinExistence type="predicted"/>
<protein>
    <submittedName>
        <fullName evidence="1">Uncharacterized protein</fullName>
    </submittedName>
</protein>
<accession>A0AAV6VBP3</accession>
<evidence type="ECO:0000313" key="2">
    <source>
        <dbReference type="Proteomes" id="UP000827092"/>
    </source>
</evidence>
<keyword evidence="2" id="KW-1185">Reference proteome</keyword>